<dbReference type="AlphaFoldDB" id="M1P7I6"/>
<evidence type="ECO:0000259" key="2">
    <source>
        <dbReference type="Pfam" id="PF00326"/>
    </source>
</evidence>
<dbReference type="GO" id="GO:0006508">
    <property type="term" value="P:proteolysis"/>
    <property type="evidence" value="ECO:0007669"/>
    <property type="project" value="InterPro"/>
</dbReference>
<dbReference type="PANTHER" id="PTHR42776">
    <property type="entry name" value="SERINE PEPTIDASE S9 FAMILY MEMBER"/>
    <property type="match status" value="1"/>
</dbReference>
<dbReference type="HOGENOM" id="CLU_008615_3_2_11"/>
<dbReference type="PANTHER" id="PTHR42776:SF27">
    <property type="entry name" value="DIPEPTIDYL PEPTIDASE FAMILY MEMBER 6"/>
    <property type="match status" value="1"/>
</dbReference>
<dbReference type="SUPFAM" id="SSF50993">
    <property type="entry name" value="Peptidase/esterase 'gauge' domain"/>
    <property type="match status" value="1"/>
</dbReference>
<reference evidence="3 4" key="1">
    <citation type="journal article" date="2012" name="Stand. Genomic Sci.">
        <title>Genome sequence of the halotolerant bacterium Corynebacterium halotolerans type strain YIM 70093(T) (= DSM 44683(T)).</title>
        <authorList>
            <person name="Ruckert C."/>
            <person name="Albersmeier A."/>
            <person name="Al-Dilaimi A."/>
            <person name="Niehaus K."/>
            <person name="Szczepanowski R."/>
            <person name="Kalinowski J."/>
        </authorList>
    </citation>
    <scope>NUCLEOTIDE SEQUENCE [LARGE SCALE GENOMIC DNA]</scope>
    <source>
        <strain evidence="3">YIM 70093</strain>
    </source>
</reference>
<dbReference type="OrthoDB" id="128799at2"/>
<dbReference type="PATRIC" id="fig|1121362.3.peg.1625"/>
<dbReference type="EMBL" id="CP003697">
    <property type="protein sequence ID" value="AGF72611.1"/>
    <property type="molecule type" value="Genomic_DNA"/>
</dbReference>
<feature type="domain" description="Peptidase S9 prolyl oligopeptidase catalytic" evidence="2">
    <location>
        <begin position="403"/>
        <end position="602"/>
    </location>
</feature>
<accession>M1P7I6</accession>
<dbReference type="SUPFAM" id="SSF53474">
    <property type="entry name" value="alpha/beta-Hydrolases"/>
    <property type="match status" value="1"/>
</dbReference>
<evidence type="ECO:0000313" key="3">
    <source>
        <dbReference type="EMBL" id="AGF72611.1"/>
    </source>
</evidence>
<gene>
    <name evidence="3" type="ORF">A605_08045</name>
</gene>
<name>M1P7I6_9CORY</name>
<dbReference type="Gene3D" id="3.40.50.1820">
    <property type="entry name" value="alpha/beta hydrolase"/>
    <property type="match status" value="1"/>
</dbReference>
<dbReference type="Proteomes" id="UP000011723">
    <property type="component" value="Chromosome"/>
</dbReference>
<dbReference type="KEGG" id="chn:A605_08045"/>
<dbReference type="RefSeq" id="WP_015401030.1">
    <property type="nucleotide sequence ID" value="NC_020302.1"/>
</dbReference>
<dbReference type="STRING" id="1121362.A605_08045"/>
<sequence length="621" mass="66517">MRQTYAPSLAPDGSSIAYLVREGGYPYAVRCTLDAGGLGVEREVGLPATGTGPVTRVLHSPDGEWIACEVSPRGSERLTTWIVATDGASGTARMLHTSDDVKTTLVEWDGNRLAMDAVTADGITEARSVDPRSSTYRVLDRRTDSLLVAAEGGHALMRVGPRGSRELLLTTPDGRWLPLLPPDPGSMTERGVILPATGAGEDELAVIVCSDHGGDRQRILRLGVTGEQVTATELIASPEADVDEFVISEDCTTAAVLWNQAGVSALELLTLDEHQAVLMRRPVELPGLVASDLTITGDGRLLALTVEGPNLPRSVEVMYTDIGQVDSLDPERAARLAERARASDLPELVHYTARDGLELSGWLYRGYGPTEGAEGAADPQPVHIHLHGGPEGQSRPVDHDILTALTDSGVTVFTPNIRGSKGHGRAFQHADDRYGRLAAVKDVVDTAQFLIDAGVADPARISLGGRSYGGYLALLTGCLFPGLFAAVVDACGMTSFETYFAGTEPWLASAAYPKYGYPLHDRELLRQISPLNLVEHLDSPVLFIHGDGDTNVPPTESGQMADALRARGVEPRVLIVEGEGHQFVRPESRRTIARTMLEFLGELGIADRCDLSRFDDSGTRG</sequence>
<dbReference type="Pfam" id="PF00326">
    <property type="entry name" value="Peptidase_S9"/>
    <property type="match status" value="1"/>
</dbReference>
<dbReference type="eggNOG" id="COG1506">
    <property type="taxonomic scope" value="Bacteria"/>
</dbReference>
<evidence type="ECO:0000256" key="1">
    <source>
        <dbReference type="ARBA" id="ARBA00022801"/>
    </source>
</evidence>
<dbReference type="GO" id="GO:0004252">
    <property type="term" value="F:serine-type endopeptidase activity"/>
    <property type="evidence" value="ECO:0007669"/>
    <property type="project" value="TreeGrafter"/>
</dbReference>
<evidence type="ECO:0000313" key="4">
    <source>
        <dbReference type="Proteomes" id="UP000011723"/>
    </source>
</evidence>
<proteinExistence type="predicted"/>
<dbReference type="InterPro" id="IPR011042">
    <property type="entry name" value="6-blade_b-propeller_TolB-like"/>
</dbReference>
<organism evidence="3 4">
    <name type="scientific">Corynebacterium halotolerans YIM 70093 = DSM 44683</name>
    <dbReference type="NCBI Taxonomy" id="1121362"/>
    <lineage>
        <taxon>Bacteria</taxon>
        <taxon>Bacillati</taxon>
        <taxon>Actinomycetota</taxon>
        <taxon>Actinomycetes</taxon>
        <taxon>Mycobacteriales</taxon>
        <taxon>Corynebacteriaceae</taxon>
        <taxon>Corynebacterium</taxon>
    </lineage>
</organism>
<keyword evidence="1" id="KW-0378">Hydrolase</keyword>
<dbReference type="InterPro" id="IPR001375">
    <property type="entry name" value="Peptidase_S9_cat"/>
</dbReference>
<keyword evidence="4" id="KW-1185">Reference proteome</keyword>
<protein>
    <submittedName>
        <fullName evidence="3">Putative prolyl oligopeptidase</fullName>
    </submittedName>
</protein>
<dbReference type="Gene3D" id="2.120.10.30">
    <property type="entry name" value="TolB, C-terminal domain"/>
    <property type="match status" value="1"/>
</dbReference>
<dbReference type="InterPro" id="IPR029058">
    <property type="entry name" value="AB_hydrolase_fold"/>
</dbReference>